<dbReference type="OrthoDB" id="110606at2759"/>
<dbReference type="CDD" id="cd00042">
    <property type="entry name" value="CY"/>
    <property type="match status" value="1"/>
</dbReference>
<evidence type="ECO:0000256" key="1">
    <source>
        <dbReference type="SAM" id="SignalP"/>
    </source>
</evidence>
<organism evidence="3 4">
    <name type="scientific">Schistosoma japonicum</name>
    <name type="common">Blood fluke</name>
    <dbReference type="NCBI Taxonomy" id="6182"/>
    <lineage>
        <taxon>Eukaryota</taxon>
        <taxon>Metazoa</taxon>
        <taxon>Spiralia</taxon>
        <taxon>Lophotrochozoa</taxon>
        <taxon>Platyhelminthes</taxon>
        <taxon>Trematoda</taxon>
        <taxon>Digenea</taxon>
        <taxon>Strigeidida</taxon>
        <taxon>Schistosomatoidea</taxon>
        <taxon>Schistosomatidae</taxon>
        <taxon>Schistosoma</taxon>
    </lineage>
</organism>
<sequence>MNSFSLTIVLLINMITLQSCLCYNTGGYQQINQYGRHSLNQSVIQQSVVVANKMFNSLHWFTPNDVTNTTTQIVAGLMFRYNLHLVQTNCTKKSVLKHVSNTNSSKCRKDNKTAGAVCRVQVLYQPWEKNEYDIKIISCQSKVEPSSNKDNRLRKPIRRYSNATSMVKH</sequence>
<gene>
    <name evidence="3" type="ORF">EWB00_009943</name>
</gene>
<dbReference type="EMBL" id="SKCS01000067">
    <property type="protein sequence ID" value="TNN18701.1"/>
    <property type="molecule type" value="Genomic_DNA"/>
</dbReference>
<dbReference type="InterPro" id="IPR018073">
    <property type="entry name" value="Prot_inh_cystat_CS"/>
</dbReference>
<name>A0A4Z2DQC4_SCHJA</name>
<proteinExistence type="predicted"/>
<feature type="domain" description="Cystatin" evidence="2">
    <location>
        <begin position="40"/>
        <end position="103"/>
    </location>
</feature>
<dbReference type="AlphaFoldDB" id="A0A4Z2DQC4"/>
<evidence type="ECO:0000259" key="2">
    <source>
        <dbReference type="Pfam" id="PF00031"/>
    </source>
</evidence>
<evidence type="ECO:0000313" key="4">
    <source>
        <dbReference type="Proteomes" id="UP000311919"/>
    </source>
</evidence>
<dbReference type="Proteomes" id="UP000311919">
    <property type="component" value="Unassembled WGS sequence"/>
</dbReference>
<accession>A0A4Z2DQC4</accession>
<keyword evidence="4" id="KW-1185">Reference proteome</keyword>
<reference evidence="3 4" key="1">
    <citation type="submission" date="2019-03" db="EMBL/GenBank/DDBJ databases">
        <title>An improved genome assembly of the fluke Schistosoma japonicum.</title>
        <authorList>
            <person name="Hu W."/>
            <person name="Luo F."/>
            <person name="Yin M."/>
            <person name="Mo X."/>
            <person name="Sun C."/>
            <person name="Wu Q."/>
            <person name="Zhu B."/>
            <person name="Xiang M."/>
            <person name="Wang J."/>
            <person name="Wang Y."/>
            <person name="Zhang T."/>
            <person name="Xu B."/>
            <person name="Zheng H."/>
            <person name="Feng Z."/>
        </authorList>
    </citation>
    <scope>NUCLEOTIDE SEQUENCE [LARGE SCALE GENOMIC DNA]</scope>
    <source>
        <strain evidence="3">HuSjv2</strain>
        <tissue evidence="3">Worms</tissue>
    </source>
</reference>
<dbReference type="InterPro" id="IPR000010">
    <property type="entry name" value="Cystatin_dom"/>
</dbReference>
<comment type="caution">
    <text evidence="3">The sequence shown here is derived from an EMBL/GenBank/DDBJ whole genome shotgun (WGS) entry which is preliminary data.</text>
</comment>
<dbReference type="GO" id="GO:0004869">
    <property type="term" value="F:cysteine-type endopeptidase inhibitor activity"/>
    <property type="evidence" value="ECO:0007669"/>
    <property type="project" value="InterPro"/>
</dbReference>
<dbReference type="Gene3D" id="3.10.450.10">
    <property type="match status" value="1"/>
</dbReference>
<feature type="chain" id="PRO_5021389007" description="Cystatin domain-containing protein" evidence="1">
    <location>
        <begin position="23"/>
        <end position="169"/>
    </location>
</feature>
<dbReference type="PROSITE" id="PS00287">
    <property type="entry name" value="CYSTATIN"/>
    <property type="match status" value="1"/>
</dbReference>
<dbReference type="InterPro" id="IPR046350">
    <property type="entry name" value="Cystatin_sf"/>
</dbReference>
<dbReference type="Pfam" id="PF00031">
    <property type="entry name" value="Cystatin"/>
    <property type="match status" value="1"/>
</dbReference>
<dbReference type="SUPFAM" id="SSF54403">
    <property type="entry name" value="Cystatin/monellin"/>
    <property type="match status" value="1"/>
</dbReference>
<keyword evidence="1" id="KW-0732">Signal</keyword>
<feature type="signal peptide" evidence="1">
    <location>
        <begin position="1"/>
        <end position="22"/>
    </location>
</feature>
<protein>
    <recommendedName>
        <fullName evidence="2">Cystatin domain-containing protein</fullName>
    </recommendedName>
</protein>
<evidence type="ECO:0000313" key="3">
    <source>
        <dbReference type="EMBL" id="TNN18701.1"/>
    </source>
</evidence>